<keyword evidence="3" id="KW-1185">Reference proteome</keyword>
<evidence type="ECO:0000256" key="1">
    <source>
        <dbReference type="SAM" id="SignalP"/>
    </source>
</evidence>
<evidence type="ECO:0000313" key="2">
    <source>
        <dbReference type="EMBL" id="CAI9722116.1"/>
    </source>
</evidence>
<gene>
    <name evidence="2" type="ORF">OCTVUL_1B017775</name>
</gene>
<proteinExistence type="predicted"/>
<dbReference type="SUPFAM" id="SSF55486">
    <property type="entry name" value="Metalloproteases ('zincins'), catalytic domain"/>
    <property type="match status" value="1"/>
</dbReference>
<dbReference type="EMBL" id="OX597817">
    <property type="protein sequence ID" value="CAI9722116.1"/>
    <property type="molecule type" value="Genomic_DNA"/>
</dbReference>
<keyword evidence="1" id="KW-0732">Signal</keyword>
<dbReference type="Proteomes" id="UP001162480">
    <property type="component" value="Chromosome 4"/>
</dbReference>
<dbReference type="GO" id="GO:0008237">
    <property type="term" value="F:metallopeptidase activity"/>
    <property type="evidence" value="ECO:0007669"/>
    <property type="project" value="InterPro"/>
</dbReference>
<organism evidence="2 3">
    <name type="scientific">Octopus vulgaris</name>
    <name type="common">Common octopus</name>
    <dbReference type="NCBI Taxonomy" id="6645"/>
    <lineage>
        <taxon>Eukaryota</taxon>
        <taxon>Metazoa</taxon>
        <taxon>Spiralia</taxon>
        <taxon>Lophotrochozoa</taxon>
        <taxon>Mollusca</taxon>
        <taxon>Cephalopoda</taxon>
        <taxon>Coleoidea</taxon>
        <taxon>Octopodiformes</taxon>
        <taxon>Octopoda</taxon>
        <taxon>Incirrata</taxon>
        <taxon>Octopodidae</taxon>
        <taxon>Octopus</taxon>
    </lineage>
</organism>
<reference evidence="2" key="1">
    <citation type="submission" date="2023-08" db="EMBL/GenBank/DDBJ databases">
        <authorList>
            <person name="Alioto T."/>
            <person name="Alioto T."/>
            <person name="Gomez Garrido J."/>
        </authorList>
    </citation>
    <scope>NUCLEOTIDE SEQUENCE</scope>
</reference>
<evidence type="ECO:0000313" key="3">
    <source>
        <dbReference type="Proteomes" id="UP001162480"/>
    </source>
</evidence>
<feature type="chain" id="PRO_5041384667" evidence="1">
    <location>
        <begin position="18"/>
        <end position="297"/>
    </location>
</feature>
<feature type="signal peptide" evidence="1">
    <location>
        <begin position="1"/>
        <end position="17"/>
    </location>
</feature>
<name>A0AA36ATM8_OCTVU</name>
<dbReference type="InterPro" id="IPR024079">
    <property type="entry name" value="MetalloPept_cat_dom_sf"/>
</dbReference>
<protein>
    <submittedName>
        <fullName evidence="2">XP_029635952.1uncharacterized protein LOC115211140</fullName>
    </submittedName>
</protein>
<accession>A0AA36ATM8</accession>
<sequence>MERVFLFTVGLLASVQAIAPPPLINITYVQPSVSYIGQRMSFRHIYVTHDGNSHTYRPSQPSITITATSTVKAEAMRKAAHIVAHMIKYSPNEVFMGLTRSLGVGLFSPAEGPTIFPENSNLADYPECYNRCSGKCSVTCTFDGRKWQSIAGLTNTRACVLAENVMCSPGDPYGHSESILNHEFGHLVHKYVPQMWKNKIGAAYRNAYNRQLWKLGTYAMANAHEYFAEATEAFFLDSKRTDVTGGMNMCGTNRVCPNERSSREYLKRHDPALYETLVYAYTNGRPNMAMGLKICVD</sequence>
<dbReference type="Gene3D" id="3.40.390.10">
    <property type="entry name" value="Collagenase (Catalytic Domain)"/>
    <property type="match status" value="1"/>
</dbReference>
<dbReference type="AlphaFoldDB" id="A0AA36ATM8"/>